<dbReference type="AlphaFoldDB" id="M9REE1"/>
<evidence type="ECO:0000313" key="3">
    <source>
        <dbReference type="Proteomes" id="UP000005307"/>
    </source>
</evidence>
<dbReference type="KEGG" id="oat:OAN307_c32640"/>
<dbReference type="eggNOG" id="ENOG5032TDY">
    <property type="taxonomic scope" value="Bacteria"/>
</dbReference>
<dbReference type="HOGENOM" id="CLU_1884221_0_0_5"/>
<keyword evidence="1" id="KW-0472">Membrane</keyword>
<sequence length="117" mass="12752">MDYINTAIALLTLFLGLFGFLAPRYTAEALDLATTKTTMGLSELRAGNGGLFVALGLYCVIFGNPMAYFMLGVAYFGAGSGRLLSIALDSPPLKKVLTFWAFEWGPAVWLILYNWPT</sequence>
<dbReference type="OrthoDB" id="7859418at2"/>
<proteinExistence type="predicted"/>
<dbReference type="InterPro" id="IPR025597">
    <property type="entry name" value="DUF4345"/>
</dbReference>
<evidence type="ECO:0000313" key="2">
    <source>
        <dbReference type="EMBL" id="AGI68781.1"/>
    </source>
</evidence>
<evidence type="ECO:0008006" key="4">
    <source>
        <dbReference type="Google" id="ProtNLM"/>
    </source>
</evidence>
<accession>M9REE1</accession>
<dbReference type="STRING" id="391626.OAN307_c32640"/>
<dbReference type="RefSeq" id="WP_015500760.1">
    <property type="nucleotide sequence ID" value="NC_020911.1"/>
</dbReference>
<dbReference type="Pfam" id="PF14248">
    <property type="entry name" value="DUF4345"/>
    <property type="match status" value="1"/>
</dbReference>
<protein>
    <recommendedName>
        <fullName evidence="4">DUF4345 domain-containing protein</fullName>
    </recommendedName>
</protein>
<evidence type="ECO:0000256" key="1">
    <source>
        <dbReference type="SAM" id="Phobius"/>
    </source>
</evidence>
<feature type="transmembrane region" description="Helical" evidence="1">
    <location>
        <begin position="53"/>
        <end position="76"/>
    </location>
</feature>
<dbReference type="EMBL" id="CP003740">
    <property type="protein sequence ID" value="AGI68781.1"/>
    <property type="molecule type" value="Genomic_DNA"/>
</dbReference>
<name>M9REE1_9RHOB</name>
<reference evidence="2 3" key="1">
    <citation type="journal article" date="2013" name="PLoS ONE">
        <title>Poles Apart: Arctic and Antarctic Octadecabacter strains Share High Genome Plasticity and a New Type of Xanthorhodopsin.</title>
        <authorList>
            <person name="Vollmers J."/>
            <person name="Voget S."/>
            <person name="Dietrich S."/>
            <person name="Gollnow K."/>
            <person name="Smits M."/>
            <person name="Meyer K."/>
            <person name="Brinkhoff T."/>
            <person name="Simon M."/>
            <person name="Daniel R."/>
        </authorList>
    </citation>
    <scope>NUCLEOTIDE SEQUENCE [LARGE SCALE GENOMIC DNA]</scope>
    <source>
        <strain evidence="2 3">307</strain>
    </source>
</reference>
<keyword evidence="1" id="KW-0812">Transmembrane</keyword>
<keyword evidence="3" id="KW-1185">Reference proteome</keyword>
<keyword evidence="1" id="KW-1133">Transmembrane helix</keyword>
<organism evidence="2 3">
    <name type="scientific">Octadecabacter antarcticus 307</name>
    <dbReference type="NCBI Taxonomy" id="391626"/>
    <lineage>
        <taxon>Bacteria</taxon>
        <taxon>Pseudomonadati</taxon>
        <taxon>Pseudomonadota</taxon>
        <taxon>Alphaproteobacteria</taxon>
        <taxon>Rhodobacterales</taxon>
        <taxon>Roseobacteraceae</taxon>
        <taxon>Octadecabacter</taxon>
    </lineage>
</organism>
<gene>
    <name evidence="2" type="ORF">OAN307_c32640</name>
</gene>
<feature type="transmembrane region" description="Helical" evidence="1">
    <location>
        <begin position="97"/>
        <end position="115"/>
    </location>
</feature>
<dbReference type="Proteomes" id="UP000005307">
    <property type="component" value="Chromosome"/>
</dbReference>